<dbReference type="InterPro" id="IPR003767">
    <property type="entry name" value="Malate/L-lactate_DH-like"/>
</dbReference>
<comment type="similarity">
    <text evidence="1">Belongs to the LDH2/MDH2 oxidoreductase family.</text>
</comment>
<evidence type="ECO:0000313" key="3">
    <source>
        <dbReference type="EMBL" id="MXP41380.1"/>
    </source>
</evidence>
<sequence length="347" mass="36401">MRIDLRAYSRLLAELVRRGGVDEAQAKTLEENLTWCDMVGRRNHGIERLPILLERVAAGGIACPCDPGFVRVGLNSCKLDAANGFGHHAGRVAMDRACELAARSGVGVVTVHNTNFFGAGGYYAYLAAERGMIGLALSNSFPKVAAAGGIAPVLGTNPLALAAPRRGGRPVLIDMSTAAVAGSTIREAIDRDVDLAEGIAIDAAGRPITDPRKALAGTLLPAAGAKGYGLAILVELLAGVLSGAGVAGQVSSMYKHVAAGGNNGHFFLALDVRHWMAMHEWYDRVEALAAALLGSGPPGSVRLPGDRCWAEYERSLAEGILIEDHTFAHIERLADSLGISIDQRQPA</sequence>
<keyword evidence="4" id="KW-1185">Reference proteome</keyword>
<dbReference type="PANTHER" id="PTHR11091">
    <property type="entry name" value="OXIDOREDUCTASE-RELATED"/>
    <property type="match status" value="1"/>
</dbReference>
<evidence type="ECO:0000256" key="2">
    <source>
        <dbReference type="ARBA" id="ARBA00023002"/>
    </source>
</evidence>
<dbReference type="PANTHER" id="PTHR11091:SF0">
    <property type="entry name" value="MALATE DEHYDROGENASE"/>
    <property type="match status" value="1"/>
</dbReference>
<proteinExistence type="inferred from homology"/>
<gene>
    <name evidence="3" type="ORF">GRI75_06960</name>
</gene>
<accession>A0A6I4UQW1</accession>
<name>A0A6I4UQW1_9SPHN</name>
<comment type="caution">
    <text evidence="3">The sequence shown here is derived from an EMBL/GenBank/DDBJ whole genome shotgun (WGS) entry which is preliminary data.</text>
</comment>
<organism evidence="3 4">
    <name type="scientific">Croceibacterium soli</name>
    <dbReference type="NCBI Taxonomy" id="1739690"/>
    <lineage>
        <taxon>Bacteria</taxon>
        <taxon>Pseudomonadati</taxon>
        <taxon>Pseudomonadota</taxon>
        <taxon>Alphaproteobacteria</taxon>
        <taxon>Sphingomonadales</taxon>
        <taxon>Erythrobacteraceae</taxon>
        <taxon>Croceibacterium</taxon>
    </lineage>
</organism>
<dbReference type="InterPro" id="IPR043143">
    <property type="entry name" value="Mal/L-sulf/L-lact_DH-like_NADP"/>
</dbReference>
<dbReference type="RefSeq" id="WP_160746233.1">
    <property type="nucleotide sequence ID" value="NZ_WTYK01000003.1"/>
</dbReference>
<dbReference type="Pfam" id="PF02615">
    <property type="entry name" value="Ldh_2"/>
    <property type="match status" value="1"/>
</dbReference>
<keyword evidence="2" id="KW-0560">Oxidoreductase</keyword>
<dbReference type="Gene3D" id="1.10.1530.10">
    <property type="match status" value="1"/>
</dbReference>
<dbReference type="OrthoDB" id="9811519at2"/>
<dbReference type="InterPro" id="IPR036111">
    <property type="entry name" value="Mal/L-sulfo/L-lacto_DH-like_sf"/>
</dbReference>
<dbReference type="InterPro" id="IPR043144">
    <property type="entry name" value="Mal/L-sulf/L-lact_DH-like_ah"/>
</dbReference>
<protein>
    <submittedName>
        <fullName evidence="3">Ldh family oxidoreductase</fullName>
    </submittedName>
</protein>
<dbReference type="GO" id="GO:0016491">
    <property type="term" value="F:oxidoreductase activity"/>
    <property type="evidence" value="ECO:0007669"/>
    <property type="project" value="UniProtKB-KW"/>
</dbReference>
<dbReference type="Proteomes" id="UP000469159">
    <property type="component" value="Unassembled WGS sequence"/>
</dbReference>
<evidence type="ECO:0000256" key="1">
    <source>
        <dbReference type="ARBA" id="ARBA00006056"/>
    </source>
</evidence>
<dbReference type="EMBL" id="WTYK01000003">
    <property type="protein sequence ID" value="MXP41380.1"/>
    <property type="molecule type" value="Genomic_DNA"/>
</dbReference>
<dbReference type="Gene3D" id="3.30.1370.60">
    <property type="entry name" value="Hypothetical oxidoreductase yiak, domain 2"/>
    <property type="match status" value="1"/>
</dbReference>
<reference evidence="3 4" key="1">
    <citation type="submission" date="2019-12" db="EMBL/GenBank/DDBJ databases">
        <title>Genomic-based taxomic classification of the family Erythrobacteraceae.</title>
        <authorList>
            <person name="Xu L."/>
        </authorList>
    </citation>
    <scope>NUCLEOTIDE SEQUENCE [LARGE SCALE GENOMIC DNA]</scope>
    <source>
        <strain evidence="3 4">MCCC 1K02066</strain>
    </source>
</reference>
<evidence type="ECO:0000313" key="4">
    <source>
        <dbReference type="Proteomes" id="UP000469159"/>
    </source>
</evidence>
<dbReference type="AlphaFoldDB" id="A0A6I4UQW1"/>
<dbReference type="SUPFAM" id="SSF89733">
    <property type="entry name" value="L-sulfolactate dehydrogenase-like"/>
    <property type="match status" value="1"/>
</dbReference>